<dbReference type="GO" id="GO:0005990">
    <property type="term" value="P:lactose catabolic process"/>
    <property type="evidence" value="ECO:0007669"/>
    <property type="project" value="TreeGrafter"/>
</dbReference>
<dbReference type="InterPro" id="IPR050347">
    <property type="entry name" value="Bact_Beta-galactosidase"/>
</dbReference>
<evidence type="ECO:0000256" key="1">
    <source>
        <dbReference type="ARBA" id="ARBA00001412"/>
    </source>
</evidence>
<comment type="catalytic activity">
    <reaction evidence="1">
        <text>Hydrolysis of terminal non-reducing beta-D-galactose residues in beta-D-galactosides.</text>
        <dbReference type="EC" id="3.2.1.23"/>
    </reaction>
</comment>
<organism evidence="6">
    <name type="scientific">marine sediment metagenome</name>
    <dbReference type="NCBI Taxonomy" id="412755"/>
    <lineage>
        <taxon>unclassified sequences</taxon>
        <taxon>metagenomes</taxon>
        <taxon>ecological metagenomes</taxon>
    </lineage>
</organism>
<evidence type="ECO:0000256" key="4">
    <source>
        <dbReference type="ARBA" id="ARBA00023295"/>
    </source>
</evidence>
<dbReference type="PRINTS" id="PR00132">
    <property type="entry name" value="GLHYDRLASE2"/>
</dbReference>
<name>X1K6A6_9ZZZZ</name>
<keyword evidence="4" id="KW-0326">Glycosidase</keyword>
<dbReference type="InterPro" id="IPR006101">
    <property type="entry name" value="Glyco_hydro_2"/>
</dbReference>
<dbReference type="EMBL" id="BARV01009554">
    <property type="protein sequence ID" value="GAI02532.1"/>
    <property type="molecule type" value="Genomic_DNA"/>
</dbReference>
<dbReference type="EC" id="3.2.1.23" evidence="2"/>
<keyword evidence="3" id="KW-0378">Hydrolase</keyword>
<dbReference type="PANTHER" id="PTHR46323:SF2">
    <property type="entry name" value="BETA-GALACTOSIDASE"/>
    <property type="match status" value="1"/>
</dbReference>
<evidence type="ECO:0000256" key="2">
    <source>
        <dbReference type="ARBA" id="ARBA00012756"/>
    </source>
</evidence>
<dbReference type="PROSITE" id="PS00719">
    <property type="entry name" value="GLYCOSYL_HYDROL_F2_1"/>
    <property type="match status" value="1"/>
</dbReference>
<dbReference type="AlphaFoldDB" id="X1K6A6"/>
<dbReference type="Gene3D" id="3.20.20.80">
    <property type="entry name" value="Glycosidases"/>
    <property type="match status" value="1"/>
</dbReference>
<dbReference type="GO" id="GO:0009341">
    <property type="term" value="C:beta-galactosidase complex"/>
    <property type="evidence" value="ECO:0007669"/>
    <property type="project" value="TreeGrafter"/>
</dbReference>
<reference evidence="6" key="1">
    <citation type="journal article" date="2014" name="Front. Microbiol.">
        <title>High frequency of phylogenetically diverse reductive dehalogenase-homologous genes in deep subseafloor sedimentary metagenomes.</title>
        <authorList>
            <person name="Kawai M."/>
            <person name="Futagami T."/>
            <person name="Toyoda A."/>
            <person name="Takaki Y."/>
            <person name="Nishi S."/>
            <person name="Hori S."/>
            <person name="Arai W."/>
            <person name="Tsubouchi T."/>
            <person name="Morono Y."/>
            <person name="Uchiyama I."/>
            <person name="Ito T."/>
            <person name="Fujiyama A."/>
            <person name="Inagaki F."/>
            <person name="Takami H."/>
        </authorList>
    </citation>
    <scope>NUCLEOTIDE SEQUENCE</scope>
    <source>
        <strain evidence="6">Expedition CK06-06</strain>
    </source>
</reference>
<dbReference type="InterPro" id="IPR006103">
    <property type="entry name" value="Glyco_hydro_2_cat"/>
</dbReference>
<proteinExistence type="predicted"/>
<dbReference type="InterPro" id="IPR017853">
    <property type="entry name" value="GH"/>
</dbReference>
<dbReference type="PANTHER" id="PTHR46323">
    <property type="entry name" value="BETA-GALACTOSIDASE"/>
    <property type="match status" value="1"/>
</dbReference>
<feature type="domain" description="Glycoside hydrolase family 2 catalytic" evidence="5">
    <location>
        <begin position="6"/>
        <end position="94"/>
    </location>
</feature>
<evidence type="ECO:0000259" key="5">
    <source>
        <dbReference type="Pfam" id="PF02836"/>
    </source>
</evidence>
<comment type="caution">
    <text evidence="6">The sequence shown here is derived from an EMBL/GenBank/DDBJ whole genome shotgun (WGS) entry which is preliminary data.</text>
</comment>
<dbReference type="SUPFAM" id="SSF51445">
    <property type="entry name" value="(Trans)glycosidases"/>
    <property type="match status" value="1"/>
</dbReference>
<evidence type="ECO:0000256" key="3">
    <source>
        <dbReference type="ARBA" id="ARBA00022801"/>
    </source>
</evidence>
<protein>
    <recommendedName>
        <fullName evidence="2">beta-galactosidase</fullName>
        <ecNumber evidence="2">3.2.1.23</ecNumber>
    </recommendedName>
</protein>
<evidence type="ECO:0000313" key="6">
    <source>
        <dbReference type="EMBL" id="GAI02532.1"/>
    </source>
</evidence>
<dbReference type="InterPro" id="IPR023230">
    <property type="entry name" value="Glyco_hydro_2_CS"/>
</dbReference>
<accession>X1K6A6</accession>
<gene>
    <name evidence="6" type="ORF">S06H3_18808</name>
</gene>
<dbReference type="Pfam" id="PF02836">
    <property type="entry name" value="Glyco_hydro_2_C"/>
    <property type="match status" value="1"/>
</dbReference>
<dbReference type="GO" id="GO:0004565">
    <property type="term" value="F:beta-galactosidase activity"/>
    <property type="evidence" value="ECO:0007669"/>
    <property type="project" value="UniProtKB-EC"/>
</dbReference>
<sequence>MGFRKVEISGGQLLVNGVAVDLKGSNRHEIHPETGRVMSQELMVQDITLMKQHNINAVRTSHYPNTPGWYELCDIYGIYLWDEANIESHELRRKNILRLYPW</sequence>